<dbReference type="EMBL" id="MPIN01000009">
    <property type="protein sequence ID" value="OJH36868.1"/>
    <property type="molecule type" value="Genomic_DNA"/>
</dbReference>
<dbReference type="Proteomes" id="UP000182229">
    <property type="component" value="Unassembled WGS sequence"/>
</dbReference>
<evidence type="ECO:0000313" key="2">
    <source>
        <dbReference type="Proteomes" id="UP000182229"/>
    </source>
</evidence>
<gene>
    <name evidence="1" type="ORF">BON30_30685</name>
</gene>
<protein>
    <submittedName>
        <fullName evidence="1">Uncharacterized protein</fullName>
    </submittedName>
</protein>
<organism evidence="1 2">
    <name type="scientific">Cystobacter ferrugineus</name>
    <dbReference type="NCBI Taxonomy" id="83449"/>
    <lineage>
        <taxon>Bacteria</taxon>
        <taxon>Pseudomonadati</taxon>
        <taxon>Myxococcota</taxon>
        <taxon>Myxococcia</taxon>
        <taxon>Myxococcales</taxon>
        <taxon>Cystobacterineae</taxon>
        <taxon>Archangiaceae</taxon>
        <taxon>Cystobacter</taxon>
    </lineage>
</organism>
<keyword evidence="2" id="KW-1185">Reference proteome</keyword>
<proteinExistence type="predicted"/>
<dbReference type="AlphaFoldDB" id="A0A1L9B3P5"/>
<dbReference type="STRING" id="83449.BON30_30685"/>
<reference evidence="1 2" key="2">
    <citation type="submission" date="2016-12" db="EMBL/GenBank/DDBJ databases">
        <title>Draft Genome Sequence of Cystobacter ferrugineus Strain Cbfe23.</title>
        <authorList>
            <person name="Akbar S."/>
            <person name="Dowd S.E."/>
            <person name="Stevens D.C."/>
        </authorList>
    </citation>
    <scope>NUCLEOTIDE SEQUENCE [LARGE SCALE GENOMIC DNA]</scope>
    <source>
        <strain evidence="1 2">Cbfe23</strain>
    </source>
</reference>
<comment type="caution">
    <text evidence="1">The sequence shown here is derived from an EMBL/GenBank/DDBJ whole genome shotgun (WGS) entry which is preliminary data.</text>
</comment>
<sequence length="373" mass="40691">MFPVDDGSASRGLAVGWRSLLPAVLFLISLAPLAPVHAQPPVVGVTHCSKADYAKSRRRFQQAYGAGEYTQAVETLRRAKESCWGALDATARGWLVSDLGLAALRAGQPDFCLQILAEAPRELEPQSRVARAIAHNRGLCTGASVAAPPATTPGTSLPVQVMAGLRVSSPQEASTALTREWRAPYELREGALPARRERELRRCTDLDGVDVRDVDVTVTNDFYAFRMKSIHCRALRRVAQAQPSRTSHVRELLSMKKPGEVLPAALAQVFSDEDAARMAQARHAGRSWHDVDEQLRLEVSPDETRGGELEVHGAVIEGYLEWWATGDFNADGYEDVLVFRSLGATGGTISDQAAFVLTRTRSKGVLEVVERLD</sequence>
<accession>A0A1L9B3P5</accession>
<evidence type="ECO:0000313" key="1">
    <source>
        <dbReference type="EMBL" id="OJH36868.1"/>
    </source>
</evidence>
<reference evidence="2" key="1">
    <citation type="submission" date="2016-11" db="EMBL/GenBank/DDBJ databases">
        <authorList>
            <person name="Shukria A."/>
            <person name="Stevens D.C."/>
        </authorList>
    </citation>
    <scope>NUCLEOTIDE SEQUENCE [LARGE SCALE GENOMIC DNA]</scope>
    <source>
        <strain evidence="2">Cbfe23</strain>
    </source>
</reference>
<name>A0A1L9B3P5_9BACT</name>